<feature type="compositionally biased region" description="Polar residues" evidence="5">
    <location>
        <begin position="937"/>
        <end position="956"/>
    </location>
</feature>
<sequence>MASTRASRSRYSSPQVSGNTADPGKKTAAGGLEGQRQFMAKWLEPPVQTKASFQDFGLVRTGVVEHMLPLGTVPKAAHIKKLAEKATAPLEDVATSPASLASTGVAEEEKLTADTPKPAVDTEAEAEDDEEDEDEVGSDGDVEENILREKEQKIQDGLLGGPEKTRSSSRSRLRLEPRGGNSSTQEPEKKPSHLLLKRPLQNQPARKIILKTSAANLSLQPLHQNPNRATPPTLILKTPQNSSLPISTPPPQQLSPYLPTSPATPASTTILRSPSPSSVIRPSSPLDNSTLNSPQQSENSYLDSTQAVAMPSKKATKEEHSYHPGQKTGGKKKGNAQQQPQSKHSIPARRLPRRAAAAAANEALAATAARNQVHSTPNGPSEATGGSTPKNAIKIAARTPVKSGGRGQGTKRKKTPVEPAEDEIEENPMTFSEEKVGGFVERALAQAQRFNRYPTAYAIKTLWEERNVHPNHLNLLRLAMCPKGPQTKQDRDDFHEFAKHVIKLKKEGAKGPAFEGIDERAPAKPAPYADLLAFDIRRMAGLDKKASDIADDDTEPDEMPLSKKQRKLQLNKQDSASTSPSIQSKQTHQHTTLAVEAASEDPMKTTAATPGRGRSTRSSRKSQHLRSTNDNNFDTPRPAGPHTKPTAEESETRATTPTPAEKQRATTTPKTAGATPKRKTPRSGMKAGLSHPGQDSDSELSELASEVEEELIEEFGDQRAALETGVKPGGPIKGRQGSLTTKGTKTSTTTAVPSSSPQPPSSPRSRASASVSASVSASTSTINASSSGIRSSSRRATPAPSTKRDIKVVKKATAKGKQKHKKPGVNSVLRVEDPVFDEEEYRARRQAAHDFNKDATHQSSLGVSAVRFSQDPEEKEDVGGRESSTPDQEPNTPESLKRGRDEEEAEDAVMLEPPFKRPARSTATSRAATPSLAAKGRSQQQPQRQTGPRSKTSPMKNRNGGPAAGIAKHNAPHSSPLGPPDPAGKKEEENDDNCGACGGNGKLLLCDSCPTSLHLLCLDPPLDDIDDEELQGKPFYCHRCSADRKHTAQSPTRLFKKPKKPKAGGPFRHLIEKLNRQNPKSVFLPESVRDCFQGVQTGPDGEFEDAPTKPAAKTKAGYVVEDHFDFYAIRDRKGKYRFCHACGQGPVRGGFGLTNRALCTCPICGLHWHTDCCDPPLSNPPHIKTWVCPAHADEVMAGNPQLIGPGHKFRLLKKKESIQPAYTRGARNHGFVEIVNDDDDEGADKEKPTKATDNEMGQMDVAGYDFTVNTDYGRTYILPSSGIKMDFVSKIQNEREEKRKARQTRGEQDAALSLMVMSRTPAAQPSSTATLSGDVVLEKIINNLNSDIVDLVNRAKTCGTESMTPDDRDRLHAFTHHLVSNSPTVPNSHHVEPPATQASTALSTAASPSRLASPPSPAKSTPSKMNGDFDAVDTSEAVESPKTPEAAKLSTIKDKDVTAPVEIAGSISDSGAEEMDMD</sequence>
<proteinExistence type="predicted"/>
<feature type="compositionally biased region" description="Polar residues" evidence="5">
    <location>
        <begin position="335"/>
        <end position="344"/>
    </location>
</feature>
<keyword evidence="1" id="KW-0479">Metal-binding</keyword>
<evidence type="ECO:0000256" key="5">
    <source>
        <dbReference type="SAM" id="MobiDB-lite"/>
    </source>
</evidence>
<feature type="region of interest" description="Disordered" evidence="5">
    <location>
        <begin position="1"/>
        <end position="33"/>
    </location>
</feature>
<reference evidence="7" key="1">
    <citation type="submission" date="2022-07" db="EMBL/GenBank/DDBJ databases">
        <title>Draft genome sequence of Zalerion maritima ATCC 34329, a (micro)plastics degrading marine fungus.</title>
        <authorList>
            <person name="Paco A."/>
            <person name="Goncalves M.F.M."/>
            <person name="Rocha-Santos T.A.P."/>
            <person name="Alves A."/>
        </authorList>
    </citation>
    <scope>NUCLEOTIDE SEQUENCE</scope>
    <source>
        <strain evidence="7">ATCC 34329</strain>
    </source>
</reference>
<dbReference type="PANTHER" id="PTHR47636">
    <property type="entry name" value="TRANSCRIPTIONAL REGULATORY PROTEIN RCO1"/>
    <property type="match status" value="1"/>
</dbReference>
<dbReference type="SUPFAM" id="SSF57903">
    <property type="entry name" value="FYVE/PHD zinc finger"/>
    <property type="match status" value="2"/>
</dbReference>
<feature type="compositionally biased region" description="Polar residues" evidence="5">
    <location>
        <begin position="372"/>
        <end position="390"/>
    </location>
</feature>
<dbReference type="InterPro" id="IPR019787">
    <property type="entry name" value="Znf_PHD-finger"/>
</dbReference>
<comment type="caution">
    <text evidence="7">The sequence shown here is derived from an EMBL/GenBank/DDBJ whole genome shotgun (WGS) entry which is preliminary data.</text>
</comment>
<keyword evidence="8" id="KW-1185">Reference proteome</keyword>
<dbReference type="PROSITE" id="PS01359">
    <property type="entry name" value="ZF_PHD_1"/>
    <property type="match status" value="1"/>
</dbReference>
<dbReference type="InterPro" id="IPR019786">
    <property type="entry name" value="Zinc_finger_PHD-type_CS"/>
</dbReference>
<feature type="compositionally biased region" description="Polar residues" evidence="5">
    <location>
        <begin position="287"/>
        <end position="307"/>
    </location>
</feature>
<keyword evidence="2 4" id="KW-0863">Zinc-finger</keyword>
<feature type="compositionally biased region" description="Basic and acidic residues" evidence="5">
    <location>
        <begin position="847"/>
        <end position="856"/>
    </location>
</feature>
<feature type="compositionally biased region" description="Polar residues" evidence="5">
    <location>
        <begin position="213"/>
        <end position="230"/>
    </location>
</feature>
<gene>
    <name evidence="7" type="ORF">MKZ38_007293</name>
</gene>
<feature type="compositionally biased region" description="Low complexity" evidence="5">
    <location>
        <begin position="354"/>
        <end position="371"/>
    </location>
</feature>
<keyword evidence="3" id="KW-0862">Zinc</keyword>
<feature type="compositionally biased region" description="Low complexity" evidence="5">
    <location>
        <begin position="763"/>
        <end position="801"/>
    </location>
</feature>
<feature type="domain" description="PHD-type" evidence="6">
    <location>
        <begin position="991"/>
        <end position="1043"/>
    </location>
</feature>
<feature type="compositionally biased region" description="Acidic residues" evidence="5">
    <location>
        <begin position="696"/>
        <end position="715"/>
    </location>
</feature>
<protein>
    <submittedName>
        <fullName evidence="7">Phd-finger domain-containing protein</fullName>
    </submittedName>
</protein>
<feature type="compositionally biased region" description="Basic and acidic residues" evidence="5">
    <location>
        <begin position="145"/>
        <end position="154"/>
    </location>
</feature>
<feature type="compositionally biased region" description="Low complexity" evidence="5">
    <location>
        <begin position="254"/>
        <end position="286"/>
    </location>
</feature>
<dbReference type="Pfam" id="PF00628">
    <property type="entry name" value="PHD"/>
    <property type="match status" value="1"/>
</dbReference>
<feature type="compositionally biased region" description="Polar residues" evidence="5">
    <location>
        <begin position="882"/>
        <end position="894"/>
    </location>
</feature>
<dbReference type="InterPro" id="IPR052819">
    <property type="entry name" value="Chromatin_regulatory_protein"/>
</dbReference>
<feature type="compositionally biased region" description="Low complexity" evidence="5">
    <location>
        <begin position="665"/>
        <end position="675"/>
    </location>
</feature>
<dbReference type="SMART" id="SM00249">
    <property type="entry name" value="PHD"/>
    <property type="match status" value="2"/>
</dbReference>
<dbReference type="PANTHER" id="PTHR47636:SF1">
    <property type="entry name" value="TRANSCRIPTIONAL REGULATORY PROTEIN RCO1"/>
    <property type="match status" value="1"/>
</dbReference>
<feature type="compositionally biased region" description="Acidic residues" evidence="5">
    <location>
        <begin position="122"/>
        <end position="144"/>
    </location>
</feature>
<feature type="compositionally biased region" description="Low complexity" evidence="5">
    <location>
        <begin position="1"/>
        <end position="13"/>
    </location>
</feature>
<dbReference type="PROSITE" id="PS50016">
    <property type="entry name" value="ZF_PHD_2"/>
    <property type="match status" value="1"/>
</dbReference>
<evidence type="ECO:0000256" key="1">
    <source>
        <dbReference type="ARBA" id="ARBA00022723"/>
    </source>
</evidence>
<feature type="compositionally biased region" description="Acidic residues" evidence="5">
    <location>
        <begin position="549"/>
        <end position="558"/>
    </location>
</feature>
<feature type="compositionally biased region" description="Low complexity" evidence="5">
    <location>
        <begin position="1393"/>
        <end position="1424"/>
    </location>
</feature>
<feature type="compositionally biased region" description="Polar residues" evidence="5">
    <location>
        <begin position="570"/>
        <end position="592"/>
    </location>
</feature>
<feature type="region of interest" description="Disordered" evidence="5">
    <location>
        <begin position="86"/>
        <end position="423"/>
    </location>
</feature>
<evidence type="ECO:0000256" key="3">
    <source>
        <dbReference type="ARBA" id="ARBA00022833"/>
    </source>
</evidence>
<dbReference type="GO" id="GO:0008270">
    <property type="term" value="F:zinc ion binding"/>
    <property type="evidence" value="ECO:0007669"/>
    <property type="project" value="UniProtKB-KW"/>
</dbReference>
<dbReference type="InterPro" id="IPR001965">
    <property type="entry name" value="Znf_PHD"/>
</dbReference>
<dbReference type="Proteomes" id="UP001201980">
    <property type="component" value="Unassembled WGS sequence"/>
</dbReference>
<accession>A0AAD5RIL3</accession>
<name>A0AAD5RIL3_9PEZI</name>
<feature type="compositionally biased region" description="Low complexity" evidence="5">
    <location>
        <begin position="746"/>
        <end position="755"/>
    </location>
</feature>
<evidence type="ECO:0000256" key="4">
    <source>
        <dbReference type="PROSITE-ProRule" id="PRU00146"/>
    </source>
</evidence>
<feature type="compositionally biased region" description="Low complexity" evidence="5">
    <location>
        <begin position="920"/>
        <end position="934"/>
    </location>
</feature>
<evidence type="ECO:0000259" key="6">
    <source>
        <dbReference type="PROSITE" id="PS50016"/>
    </source>
</evidence>
<evidence type="ECO:0000313" key="8">
    <source>
        <dbReference type="Proteomes" id="UP001201980"/>
    </source>
</evidence>
<dbReference type="InterPro" id="IPR013083">
    <property type="entry name" value="Znf_RING/FYVE/PHD"/>
</dbReference>
<dbReference type="GO" id="GO:0032221">
    <property type="term" value="C:Rpd3S complex"/>
    <property type="evidence" value="ECO:0007669"/>
    <property type="project" value="TreeGrafter"/>
</dbReference>
<feature type="region of interest" description="Disordered" evidence="5">
    <location>
        <begin position="547"/>
        <end position="834"/>
    </location>
</feature>
<dbReference type="EMBL" id="JAKWBI020000463">
    <property type="protein sequence ID" value="KAJ2894716.1"/>
    <property type="molecule type" value="Genomic_DNA"/>
</dbReference>
<dbReference type="Gene3D" id="3.30.40.10">
    <property type="entry name" value="Zinc/RING finger domain, C3HC4 (zinc finger)"/>
    <property type="match status" value="2"/>
</dbReference>
<dbReference type="GO" id="GO:0006357">
    <property type="term" value="P:regulation of transcription by RNA polymerase II"/>
    <property type="evidence" value="ECO:0007669"/>
    <property type="project" value="TreeGrafter"/>
</dbReference>
<feature type="compositionally biased region" description="Basic residues" evidence="5">
    <location>
        <begin position="614"/>
        <end position="624"/>
    </location>
</feature>
<dbReference type="InterPro" id="IPR011011">
    <property type="entry name" value="Znf_FYVE_PHD"/>
</dbReference>
<evidence type="ECO:0000256" key="2">
    <source>
        <dbReference type="ARBA" id="ARBA00022771"/>
    </source>
</evidence>
<evidence type="ECO:0000313" key="7">
    <source>
        <dbReference type="EMBL" id="KAJ2894716.1"/>
    </source>
</evidence>
<feature type="compositionally biased region" description="Basic residues" evidence="5">
    <location>
        <begin position="809"/>
        <end position="823"/>
    </location>
</feature>
<organism evidence="7 8">
    <name type="scientific">Zalerion maritima</name>
    <dbReference type="NCBI Taxonomy" id="339359"/>
    <lineage>
        <taxon>Eukaryota</taxon>
        <taxon>Fungi</taxon>
        <taxon>Dikarya</taxon>
        <taxon>Ascomycota</taxon>
        <taxon>Pezizomycotina</taxon>
        <taxon>Sordariomycetes</taxon>
        <taxon>Lulworthiomycetidae</taxon>
        <taxon>Lulworthiales</taxon>
        <taxon>Lulworthiaceae</taxon>
        <taxon>Zalerion</taxon>
    </lineage>
</organism>
<feature type="region of interest" description="Disordered" evidence="5">
    <location>
        <begin position="847"/>
        <end position="991"/>
    </location>
</feature>
<feature type="region of interest" description="Disordered" evidence="5">
    <location>
        <begin position="1379"/>
        <end position="1478"/>
    </location>
</feature>
<feature type="compositionally biased region" description="Polar residues" evidence="5">
    <location>
        <begin position="625"/>
        <end position="634"/>
    </location>
</feature>